<organism evidence="2 3">
    <name type="scientific">Glarea lozoyensis (strain ATCC 20868 / MF5171)</name>
    <dbReference type="NCBI Taxonomy" id="1116229"/>
    <lineage>
        <taxon>Eukaryota</taxon>
        <taxon>Fungi</taxon>
        <taxon>Dikarya</taxon>
        <taxon>Ascomycota</taxon>
        <taxon>Pezizomycotina</taxon>
        <taxon>Leotiomycetes</taxon>
        <taxon>Helotiales</taxon>
        <taxon>Helotiaceae</taxon>
        <taxon>Glarea</taxon>
    </lineage>
</organism>
<dbReference type="RefSeq" id="XP_008076318.1">
    <property type="nucleotide sequence ID" value="XM_008078127.1"/>
</dbReference>
<dbReference type="Pfam" id="PF06985">
    <property type="entry name" value="HET"/>
    <property type="match status" value="1"/>
</dbReference>
<dbReference type="Pfam" id="PF26639">
    <property type="entry name" value="Het-6_barrel"/>
    <property type="match status" value="1"/>
</dbReference>
<evidence type="ECO:0000313" key="3">
    <source>
        <dbReference type="Proteomes" id="UP000016922"/>
    </source>
</evidence>
<dbReference type="HOGENOM" id="CLU_004184_7_2_1"/>
<dbReference type="eggNOG" id="ENOG502RVDG">
    <property type="taxonomic scope" value="Eukaryota"/>
</dbReference>
<dbReference type="EMBL" id="KE145352">
    <property type="protein sequence ID" value="EPE37003.1"/>
    <property type="molecule type" value="Genomic_DNA"/>
</dbReference>
<dbReference type="OrthoDB" id="4850726at2759"/>
<reference evidence="2 3" key="1">
    <citation type="journal article" date="2013" name="BMC Genomics">
        <title>Genomics-driven discovery of the pneumocandin biosynthetic gene cluster in the fungus Glarea lozoyensis.</title>
        <authorList>
            <person name="Chen L."/>
            <person name="Yue Q."/>
            <person name="Zhang X."/>
            <person name="Xiang M."/>
            <person name="Wang C."/>
            <person name="Li S."/>
            <person name="Che Y."/>
            <person name="Ortiz-Lopez F.J."/>
            <person name="Bills G.F."/>
            <person name="Liu X."/>
            <person name="An Z."/>
        </authorList>
    </citation>
    <scope>NUCLEOTIDE SEQUENCE [LARGE SCALE GENOMIC DNA]</scope>
    <source>
        <strain evidence="3">ATCC 20868 / MF5171</strain>
    </source>
</reference>
<name>S3EFN9_GLAL2</name>
<dbReference type="GeneID" id="19468214"/>
<dbReference type="InterPro" id="IPR010730">
    <property type="entry name" value="HET"/>
</dbReference>
<gene>
    <name evidence="2" type="ORF">GLAREA_09166</name>
</gene>
<dbReference type="PANTHER" id="PTHR24148">
    <property type="entry name" value="ANKYRIN REPEAT DOMAIN-CONTAINING PROTEIN 39 HOMOLOG-RELATED"/>
    <property type="match status" value="1"/>
</dbReference>
<dbReference type="AlphaFoldDB" id="S3EFN9"/>
<dbReference type="KEGG" id="glz:GLAREA_09166"/>
<sequence>MQLSAARRDILNAPPDLSKLTDDLYDLAQELENLKLEQSVQAVVYSPLNEALNKIRVLSFVGGEEEVVLRCKVEIVSLDALKEGACVERNGGESWESQFNAPQHRFTWGDFATLSYVWGSGRSRKIILNEQPTYIGANLEAALRSLRGTQRFNGRFRLWVDALCINQKDVEERGRQVKKMHMLYSSAWIVISWAGEERNGSPAAMLLLDRLAAASRSGAGREVEACLKCDPAYFGVGCWFALHEFMQREYWSRVWVIQEVVLGSKRVVLRCGKWCLDWESFCTGLVFLSDYLWTVKDELLKRDLALVPRRRGQPQMWSTTSCHLITKDLWPMSKMREEKSRRDWLDFGRLLVLANSANSSDVRDKVYGLIGMMDPLVSQQLVPDYISSSAVIFAKVLQVYIETYQDLEPIREGNCWGKMNAPTWAADWTWDGRLRYNRPETRFWGPFWETVDSTRLAVPAEPYRASGDTKADILGLGSREDGYFEWPRESIINPKQQTSAYGDESGIRKALYTALVADRVDKGRKAEGRHAAIFHLPSSFEKGKPQFDNLGWKWLGDQEGYYFRWGGWVQANREFMLWGHRLGDFFDDVIPDDASEYDFMEVYCGVDRTAKARRFMTTENGCLGWCPSNIYGEGSEQTQVGDLIAILFGCSTPIVIRPFGEQFKVVGEAYVQGFMDEEGIGGWESGRYTSQQFTFV</sequence>
<protein>
    <recommendedName>
        <fullName evidence="1">Heterokaryon incompatibility domain-containing protein</fullName>
    </recommendedName>
</protein>
<evidence type="ECO:0000259" key="1">
    <source>
        <dbReference type="Pfam" id="PF06985"/>
    </source>
</evidence>
<feature type="domain" description="Heterokaryon incompatibility" evidence="1">
    <location>
        <begin position="111"/>
        <end position="259"/>
    </location>
</feature>
<dbReference type="STRING" id="1116229.S3EFN9"/>
<accession>S3EFN9</accession>
<dbReference type="PANTHER" id="PTHR24148:SF73">
    <property type="entry name" value="HET DOMAIN PROTEIN (AFU_ORTHOLOGUE AFUA_8G01020)"/>
    <property type="match status" value="1"/>
</dbReference>
<proteinExistence type="predicted"/>
<evidence type="ECO:0000313" key="2">
    <source>
        <dbReference type="EMBL" id="EPE37003.1"/>
    </source>
</evidence>
<dbReference type="OMA" id="GWAPDNI"/>
<dbReference type="InterPro" id="IPR052895">
    <property type="entry name" value="HetReg/Transcr_Mod"/>
</dbReference>
<keyword evidence="3" id="KW-1185">Reference proteome</keyword>
<dbReference type="Proteomes" id="UP000016922">
    <property type="component" value="Unassembled WGS sequence"/>
</dbReference>